<accession>A0A6B1DXG7</accession>
<gene>
    <name evidence="5" type="ORF">F4Y08_15520</name>
</gene>
<dbReference type="InterPro" id="IPR037120">
    <property type="entry name" value="Haem_peroxidase_sf_animal"/>
</dbReference>
<dbReference type="SUPFAM" id="SSF48113">
    <property type="entry name" value="Heme-dependent peroxidases"/>
    <property type="match status" value="1"/>
</dbReference>
<feature type="compositionally biased region" description="Polar residues" evidence="4">
    <location>
        <begin position="371"/>
        <end position="380"/>
    </location>
</feature>
<dbReference type="PANTHER" id="PTHR11475:SF4">
    <property type="entry name" value="CHORION PEROXIDASE"/>
    <property type="match status" value="1"/>
</dbReference>
<dbReference type="PROSITE" id="PS50292">
    <property type="entry name" value="PEROXIDASE_3"/>
    <property type="match status" value="1"/>
</dbReference>
<dbReference type="InterPro" id="IPR019791">
    <property type="entry name" value="Haem_peroxidase_animal"/>
</dbReference>
<dbReference type="AlphaFoldDB" id="A0A6B1DXG7"/>
<protein>
    <submittedName>
        <fullName evidence="5">Peroxiredoxin</fullName>
    </submittedName>
</protein>
<reference evidence="5" key="1">
    <citation type="submission" date="2019-09" db="EMBL/GenBank/DDBJ databases">
        <title>Characterisation of the sponge microbiome using genome-centric metagenomics.</title>
        <authorList>
            <person name="Engelberts J.P."/>
            <person name="Robbins S.J."/>
            <person name="De Goeij J.M."/>
            <person name="Aranda M."/>
            <person name="Bell S.C."/>
            <person name="Webster N.S."/>
        </authorList>
    </citation>
    <scope>NUCLEOTIDE SEQUENCE</scope>
    <source>
        <strain evidence="5">SB0662_bin_9</strain>
    </source>
</reference>
<evidence type="ECO:0000256" key="4">
    <source>
        <dbReference type="SAM" id="MobiDB-lite"/>
    </source>
</evidence>
<dbReference type="EMBL" id="VXPY01000110">
    <property type="protein sequence ID" value="MYD91716.1"/>
    <property type="molecule type" value="Genomic_DNA"/>
</dbReference>
<dbReference type="PANTHER" id="PTHR11475">
    <property type="entry name" value="OXIDASE/PEROXIDASE"/>
    <property type="match status" value="1"/>
</dbReference>
<dbReference type="PRINTS" id="PR00457">
    <property type="entry name" value="ANPEROXIDASE"/>
</dbReference>
<dbReference type="GO" id="GO:0005576">
    <property type="term" value="C:extracellular region"/>
    <property type="evidence" value="ECO:0007669"/>
    <property type="project" value="UniProtKB-SubCell"/>
</dbReference>
<comment type="caution">
    <text evidence="5">The sequence shown here is derived from an EMBL/GenBank/DDBJ whole genome shotgun (WGS) entry which is preliminary data.</text>
</comment>
<keyword evidence="3" id="KW-0325">Glycoprotein</keyword>
<dbReference type="InterPro" id="IPR010255">
    <property type="entry name" value="Haem_peroxidase_sf"/>
</dbReference>
<evidence type="ECO:0000313" key="5">
    <source>
        <dbReference type="EMBL" id="MYD91716.1"/>
    </source>
</evidence>
<feature type="region of interest" description="Disordered" evidence="4">
    <location>
        <begin position="705"/>
        <end position="725"/>
    </location>
</feature>
<organism evidence="5">
    <name type="scientific">Caldilineaceae bacterium SB0662_bin_9</name>
    <dbReference type="NCBI Taxonomy" id="2605258"/>
    <lineage>
        <taxon>Bacteria</taxon>
        <taxon>Bacillati</taxon>
        <taxon>Chloroflexota</taxon>
        <taxon>Caldilineae</taxon>
        <taxon>Caldilineales</taxon>
        <taxon>Caldilineaceae</taxon>
    </lineage>
</organism>
<dbReference type="GO" id="GO:0004601">
    <property type="term" value="F:peroxidase activity"/>
    <property type="evidence" value="ECO:0007669"/>
    <property type="project" value="InterPro"/>
</dbReference>
<dbReference type="Gene3D" id="1.10.640.10">
    <property type="entry name" value="Haem peroxidase domain superfamily, animal type"/>
    <property type="match status" value="1"/>
</dbReference>
<dbReference type="GO" id="GO:0020037">
    <property type="term" value="F:heme binding"/>
    <property type="evidence" value="ECO:0007669"/>
    <property type="project" value="InterPro"/>
</dbReference>
<proteinExistence type="predicted"/>
<name>A0A6B1DXG7_9CHLR</name>
<keyword evidence="2" id="KW-0964">Secreted</keyword>
<evidence type="ECO:0000256" key="3">
    <source>
        <dbReference type="ARBA" id="ARBA00023180"/>
    </source>
</evidence>
<evidence type="ECO:0000256" key="2">
    <source>
        <dbReference type="ARBA" id="ARBA00022525"/>
    </source>
</evidence>
<comment type="subcellular location">
    <subcellularLocation>
        <location evidence="1">Secreted</location>
    </subcellularLocation>
</comment>
<evidence type="ECO:0000256" key="1">
    <source>
        <dbReference type="ARBA" id="ARBA00004613"/>
    </source>
</evidence>
<dbReference type="GO" id="GO:0006979">
    <property type="term" value="P:response to oxidative stress"/>
    <property type="evidence" value="ECO:0007669"/>
    <property type="project" value="InterPro"/>
</dbReference>
<dbReference type="CDD" id="cd09822">
    <property type="entry name" value="peroxinectin_like_bacterial"/>
    <property type="match status" value="1"/>
</dbReference>
<sequence length="763" mass="84143">MKNLILFSIFVLVLFLVFLSSVTLAHYCDDYVEQQAREDCWWRYWTNNQTDADRLLSQKTGDPRVAGSDQSDINILQVGNSGSLRGYSAPPHTAFGHLNPSTFTWQGTVHIITDLVINLSHQSRDDWALVLKVLPAQLQNTERLTLQVGDHWFNFSDANPDGGGLYWHGVRPNWAAGEDVEVGIHVFPASFVPRSMDGSGNHQTRPDRGRANSSLVRVSPVEPAHNVSFPASADSLPNPRTISNLVFDQRDLVFDRYLASDMMWQWGQFIDHDIVHVPTGAPREAFPIPVPRGDPVFDPVAIGDRLIPFFRSAFDPSTGTGPDNPRQPVNNITSFIDGSGIYGSDPRRAFALRAHDGSGRLKESDGRFLPPNTQGLSNQGGDRRPDLFLAGDIRANEQVGLTAMHTLFVREHNRLAGIVAAQDLELTGQEIFEWARKVNGAQIQVITYTEFLPLLLGPDALGPYGGYNPAIDPAIANEFASAAFRIGHSLLSPSILHIDANGATRSVSLDEAFFNPSFVRAHGISGLLLGLASQQAQHLDTHVIDEVRNLLFVDPPASGSRDLAAINIQRGRDHGVPSYNNVRRAYGLTPVQSFADVSSDPAVQVKLTQAYGGDIDRLELWPGGLAEDHLPGAMLGETFHAIVADQFRRLRDGDRFWFENDPYFLANPALLGRIRSVTLADVIRRNTPLGNQLPDNVFRLPDAPGRHSHQAARVNPRTVDRSQHPSTLHRYPVAELVVAAAESRARPSANARHVAVVQRTLER</sequence>
<feature type="region of interest" description="Disordered" evidence="4">
    <location>
        <begin position="358"/>
        <end position="383"/>
    </location>
</feature>
<dbReference type="Pfam" id="PF03098">
    <property type="entry name" value="An_peroxidase"/>
    <property type="match status" value="1"/>
</dbReference>